<sequence length="355" mass="38043">MFGVVLPNRSFPLDISTFAQIDTTHWLLDMNHFVGESYDSITEICIFLINSFTLPSDKALAVYIQSPGSAFLFCGAVTVSCPSAPAASDAPPLYAKIGVSVEDLVVLPSLDVAVKRRIERLALKSFCGGGRGDGGDGNGGGGGGGSGRLKKMYIFVNSSVFPRELMVSQNKYVPPAYIPLGQSDVEADVVPSAADGVHAPQRINNGPVQWSSGICACFDDMQSCCVGLFCPCYLFAKNAEFLGSGTLVGSCMTHFILWGLVNTFCCVLTEGFMLGLPGCFVACYACGYRGTLRSNYNLEEAPCGDFVTHFFCHLCALCQEHREIHERTRDSNNPSLNSAEVRAPAVQTMESAPAN</sequence>
<evidence type="ECO:0000256" key="1">
    <source>
        <dbReference type="SAM" id="MobiDB-lite"/>
    </source>
</evidence>
<dbReference type="AlphaFoldDB" id="A0A830BAG0"/>
<proteinExistence type="predicted"/>
<comment type="caution">
    <text evidence="2">The sequence shown here is derived from an EMBL/GenBank/DDBJ whole genome shotgun (WGS) entry which is preliminary data.</text>
</comment>
<dbReference type="Pfam" id="PF04749">
    <property type="entry name" value="PLAC8"/>
    <property type="match status" value="1"/>
</dbReference>
<dbReference type="PANTHER" id="PTHR15907">
    <property type="entry name" value="DUF614 FAMILY PROTEIN-RELATED"/>
    <property type="match status" value="1"/>
</dbReference>
<feature type="region of interest" description="Disordered" evidence="1">
    <location>
        <begin position="329"/>
        <end position="355"/>
    </location>
</feature>
<accession>A0A830BAG0</accession>
<dbReference type="Proteomes" id="UP000653305">
    <property type="component" value="Unassembled WGS sequence"/>
</dbReference>
<dbReference type="EMBL" id="BMAC01000037">
    <property type="protein sequence ID" value="GFP82078.1"/>
    <property type="molecule type" value="Genomic_DNA"/>
</dbReference>
<keyword evidence="3" id="KW-1185">Reference proteome</keyword>
<organism evidence="2 3">
    <name type="scientific">Phtheirospermum japonicum</name>
    <dbReference type="NCBI Taxonomy" id="374723"/>
    <lineage>
        <taxon>Eukaryota</taxon>
        <taxon>Viridiplantae</taxon>
        <taxon>Streptophyta</taxon>
        <taxon>Embryophyta</taxon>
        <taxon>Tracheophyta</taxon>
        <taxon>Spermatophyta</taxon>
        <taxon>Magnoliopsida</taxon>
        <taxon>eudicotyledons</taxon>
        <taxon>Gunneridae</taxon>
        <taxon>Pentapetalae</taxon>
        <taxon>asterids</taxon>
        <taxon>lamiids</taxon>
        <taxon>Lamiales</taxon>
        <taxon>Orobanchaceae</taxon>
        <taxon>Orobanchaceae incertae sedis</taxon>
        <taxon>Phtheirospermum</taxon>
    </lineage>
</organism>
<protein>
    <submittedName>
        <fullName evidence="2">Protein plant cadmium resistance 10</fullName>
    </submittedName>
</protein>
<gene>
    <name evidence="2" type="ORF">PHJA_000351100</name>
</gene>
<dbReference type="OrthoDB" id="1045822at2759"/>
<dbReference type="NCBIfam" id="TIGR01571">
    <property type="entry name" value="A_thal_Cys_rich"/>
    <property type="match status" value="1"/>
</dbReference>
<reference evidence="2" key="1">
    <citation type="submission" date="2020-07" db="EMBL/GenBank/DDBJ databases">
        <title>Ethylene signaling mediates host invasion by parasitic plants.</title>
        <authorList>
            <person name="Yoshida S."/>
        </authorList>
    </citation>
    <scope>NUCLEOTIDE SEQUENCE</scope>
    <source>
        <strain evidence="2">Okayama</strain>
    </source>
</reference>
<evidence type="ECO:0000313" key="3">
    <source>
        <dbReference type="Proteomes" id="UP000653305"/>
    </source>
</evidence>
<dbReference type="InterPro" id="IPR006461">
    <property type="entry name" value="PLAC_motif_containing"/>
</dbReference>
<evidence type="ECO:0000313" key="2">
    <source>
        <dbReference type="EMBL" id="GFP82078.1"/>
    </source>
</evidence>
<name>A0A830BAG0_9LAMI</name>